<evidence type="ECO:0000313" key="1">
    <source>
        <dbReference type="EMBL" id="GAH10242.1"/>
    </source>
</evidence>
<dbReference type="AlphaFoldDB" id="X1CQZ4"/>
<feature type="non-terminal residue" evidence="1">
    <location>
        <position position="1"/>
    </location>
</feature>
<reference evidence="1" key="1">
    <citation type="journal article" date="2014" name="Front. Microbiol.">
        <title>High frequency of phylogenetically diverse reductive dehalogenase-homologous genes in deep subseafloor sedimentary metagenomes.</title>
        <authorList>
            <person name="Kawai M."/>
            <person name="Futagami T."/>
            <person name="Toyoda A."/>
            <person name="Takaki Y."/>
            <person name="Nishi S."/>
            <person name="Hori S."/>
            <person name="Arai W."/>
            <person name="Tsubouchi T."/>
            <person name="Morono Y."/>
            <person name="Uchiyama I."/>
            <person name="Ito T."/>
            <person name="Fujiyama A."/>
            <person name="Inagaki F."/>
            <person name="Takami H."/>
        </authorList>
    </citation>
    <scope>NUCLEOTIDE SEQUENCE</scope>
    <source>
        <strain evidence="1">Expedition CK06-06</strain>
    </source>
</reference>
<accession>X1CQZ4</accession>
<sequence length="39" mass="4481">GGDMNQDSLYTEYKKAAYGTKYPELPNVHCFPKRKTLLC</sequence>
<organism evidence="1">
    <name type="scientific">marine sediment metagenome</name>
    <dbReference type="NCBI Taxonomy" id="412755"/>
    <lineage>
        <taxon>unclassified sequences</taxon>
        <taxon>metagenomes</taxon>
        <taxon>ecological metagenomes</taxon>
    </lineage>
</organism>
<gene>
    <name evidence="1" type="ORF">S01H4_52113</name>
</gene>
<comment type="caution">
    <text evidence="1">The sequence shown here is derived from an EMBL/GenBank/DDBJ whole genome shotgun (WGS) entry which is preliminary data.</text>
</comment>
<dbReference type="EMBL" id="BART01029740">
    <property type="protein sequence ID" value="GAH10242.1"/>
    <property type="molecule type" value="Genomic_DNA"/>
</dbReference>
<name>X1CQZ4_9ZZZZ</name>
<proteinExistence type="predicted"/>
<protein>
    <submittedName>
        <fullName evidence="1">Uncharacterized protein</fullName>
    </submittedName>
</protein>